<dbReference type="Gene3D" id="3.90.580.10">
    <property type="entry name" value="Zinc finger, CHC2-type domain"/>
    <property type="match status" value="1"/>
</dbReference>
<evidence type="ECO:0000313" key="16">
    <source>
        <dbReference type="EMBL" id="QTQ13929.1"/>
    </source>
</evidence>
<evidence type="ECO:0000259" key="15">
    <source>
        <dbReference type="PROSITE" id="PS50880"/>
    </source>
</evidence>
<dbReference type="EC" id="2.7.7.101" evidence="12"/>
<dbReference type="AlphaFoldDB" id="A0A975F4L2"/>
<dbReference type="InterPro" id="IPR030846">
    <property type="entry name" value="DnaG_bac"/>
</dbReference>
<dbReference type="Pfam" id="PF01807">
    <property type="entry name" value="Zn_ribbon_DnaG"/>
    <property type="match status" value="1"/>
</dbReference>
<dbReference type="InterPro" id="IPR013264">
    <property type="entry name" value="DNAG_N"/>
</dbReference>
<reference evidence="16 17" key="1">
    <citation type="journal article" date="2021" name="Microbiol. Resour. Announc.">
        <title>Complete Genome Sequences of Three Human Oral Treponema parvum Isolates.</title>
        <authorList>
            <person name="Zeng H."/>
            <person name="Watt R.M."/>
        </authorList>
    </citation>
    <scope>NUCLEOTIDE SEQUENCE [LARGE SCALE GENOMIC DNA]</scope>
    <source>
        <strain evidence="16 17">ATCC 700770</strain>
    </source>
</reference>
<dbReference type="GO" id="GO:0008270">
    <property type="term" value="F:zinc ion binding"/>
    <property type="evidence" value="ECO:0007669"/>
    <property type="project" value="UniProtKB-UniRule"/>
</dbReference>
<evidence type="ECO:0000256" key="1">
    <source>
        <dbReference type="ARBA" id="ARBA00022478"/>
    </source>
</evidence>
<evidence type="ECO:0000256" key="11">
    <source>
        <dbReference type="ARBA" id="ARBA00023163"/>
    </source>
</evidence>
<dbReference type="PIRSF" id="PIRSF002811">
    <property type="entry name" value="DnaG"/>
    <property type="match status" value="1"/>
</dbReference>
<dbReference type="FunFam" id="3.90.580.10:FF:000001">
    <property type="entry name" value="DNA primase"/>
    <property type="match status" value="1"/>
</dbReference>
<comment type="catalytic activity">
    <reaction evidence="12">
        <text>ssDNA + n NTP = ssDNA/pppN(pN)n-1 hybrid + (n-1) diphosphate.</text>
        <dbReference type="EC" id="2.7.7.101"/>
    </reaction>
</comment>
<keyword evidence="3 12" id="KW-0808">Transferase</keyword>
<dbReference type="PANTHER" id="PTHR30313">
    <property type="entry name" value="DNA PRIMASE"/>
    <property type="match status" value="1"/>
</dbReference>
<dbReference type="SUPFAM" id="SSF56731">
    <property type="entry name" value="DNA primase core"/>
    <property type="match status" value="1"/>
</dbReference>
<sequence length="591" mass="67497">MPGLISKETIDAIRNSSDIVAVVGEYTHLERRGNDWWGCCPFHNEKTPSFHVEPEKNFYYCFGCHASGDAINFIKEMEKVSYVEAVKILAKKAGVEIVYSAGNSEHDKTEEKRAQYIELYERIASTFHYLLTETEYGKQALSYITERGLTKDTIEKFKLGYAPSDRQWLKNFLRKKNFSDEFLGDSGLFSKKYPDIAFFSDRLMFPIFNRQGQAVAFGGRLLSGEGPKYLNSGDLIQYKKGDTLYAFNFAKNSIREKKAVIFCEGYMDVIAYHQCGIDNAVAPLGTALTEGQIRMIGGFVDTVLLSFDSDDAGQAATVKAVLMCRKAGLQTKIIRLSGGKDPAEIMLNYGKETLTQDVNNAILDSTFLLSKLGKDYPVDTADGKLRAALAFFPYVDALQSDIQKESCLEQLSQTFNLNPEAVRRDFNDREQARERVDRRQPDMQDSDRKIKLNFELRVLMAVIADLKQYESLRNELSVDDFEDQSAKKIFIALEECYRAEDLSFLNVLSHCDDKELQKLVTEVIEAKEFSNNENKIVQDGIRFIKRKKLEKQRDKLMNRIRQFSPVTVQDKELLQELLSEKMIIDQKLKSK</sequence>
<dbReference type="HAMAP" id="MF_00974">
    <property type="entry name" value="DNA_primase_DnaG"/>
    <property type="match status" value="1"/>
</dbReference>
<dbReference type="Pfam" id="PF13155">
    <property type="entry name" value="Toprim_2"/>
    <property type="match status" value="1"/>
</dbReference>
<dbReference type="GO" id="GO:0000428">
    <property type="term" value="C:DNA-directed RNA polymerase complex"/>
    <property type="evidence" value="ECO:0007669"/>
    <property type="project" value="UniProtKB-KW"/>
</dbReference>
<dbReference type="InterPro" id="IPR006171">
    <property type="entry name" value="TOPRIM_dom"/>
</dbReference>
<keyword evidence="2 12" id="KW-0639">Primosome</keyword>
<keyword evidence="5 12" id="KW-0235">DNA replication</keyword>
<dbReference type="Pfam" id="PF08275">
    <property type="entry name" value="DNAG_N"/>
    <property type="match status" value="1"/>
</dbReference>
<dbReference type="Gene3D" id="3.40.1360.10">
    <property type="match status" value="1"/>
</dbReference>
<gene>
    <name evidence="12" type="primary">dnaG</name>
    <name evidence="16" type="ORF">HRQ91_05370</name>
</gene>
<comment type="function">
    <text evidence="12 13">RNA polymerase that catalyzes the synthesis of short RNA molecules used as primers for DNA polymerase during DNA replication.</text>
</comment>
<dbReference type="CDD" id="cd03364">
    <property type="entry name" value="TOPRIM_DnaG_primases"/>
    <property type="match status" value="1"/>
</dbReference>
<comment type="subunit">
    <text evidence="12">Monomer. Interacts with DnaB.</text>
</comment>
<keyword evidence="7 12" id="KW-0863">Zinc-finger</keyword>
<dbReference type="GO" id="GO:0005737">
    <property type="term" value="C:cytoplasm"/>
    <property type="evidence" value="ECO:0007669"/>
    <property type="project" value="TreeGrafter"/>
</dbReference>
<keyword evidence="6 12" id="KW-0479">Metal-binding</keyword>
<dbReference type="NCBIfam" id="TIGR01391">
    <property type="entry name" value="dnaG"/>
    <property type="match status" value="1"/>
</dbReference>
<dbReference type="InterPro" id="IPR034151">
    <property type="entry name" value="TOPRIM_DnaG_bac"/>
</dbReference>
<dbReference type="InterPro" id="IPR002694">
    <property type="entry name" value="Znf_CHC2"/>
</dbReference>
<dbReference type="GO" id="GO:0003899">
    <property type="term" value="F:DNA-directed RNA polymerase activity"/>
    <property type="evidence" value="ECO:0007669"/>
    <property type="project" value="UniProtKB-UniRule"/>
</dbReference>
<evidence type="ECO:0000256" key="13">
    <source>
        <dbReference type="PIRNR" id="PIRNR002811"/>
    </source>
</evidence>
<dbReference type="InterPro" id="IPR019475">
    <property type="entry name" value="DNA_primase_DnaB-bd"/>
</dbReference>
<evidence type="ECO:0000256" key="4">
    <source>
        <dbReference type="ARBA" id="ARBA00022695"/>
    </source>
</evidence>
<keyword evidence="8 12" id="KW-0862">Zinc</keyword>
<dbReference type="GO" id="GO:0003677">
    <property type="term" value="F:DNA binding"/>
    <property type="evidence" value="ECO:0007669"/>
    <property type="project" value="UniProtKB-KW"/>
</dbReference>
<dbReference type="GO" id="GO:1990077">
    <property type="term" value="C:primosome complex"/>
    <property type="evidence" value="ECO:0007669"/>
    <property type="project" value="UniProtKB-KW"/>
</dbReference>
<dbReference type="Proteomes" id="UP000671908">
    <property type="component" value="Chromosome"/>
</dbReference>
<dbReference type="InterPro" id="IPR036977">
    <property type="entry name" value="DNA_primase_Znf_CHC2"/>
</dbReference>
<evidence type="ECO:0000256" key="14">
    <source>
        <dbReference type="PIRSR" id="PIRSR002811-1"/>
    </source>
</evidence>
<dbReference type="Gene3D" id="1.10.860.10">
    <property type="entry name" value="DNAb Helicase, Chain A"/>
    <property type="match status" value="1"/>
</dbReference>
<evidence type="ECO:0000256" key="7">
    <source>
        <dbReference type="ARBA" id="ARBA00022771"/>
    </source>
</evidence>
<keyword evidence="10 12" id="KW-0238">DNA-binding</keyword>
<evidence type="ECO:0000256" key="2">
    <source>
        <dbReference type="ARBA" id="ARBA00022515"/>
    </source>
</evidence>
<comment type="domain">
    <text evidence="12">Contains an N-terminal zinc-binding domain, a central core domain that contains the primase activity, and a C-terminal DnaB-binding domain.</text>
</comment>
<evidence type="ECO:0000256" key="6">
    <source>
        <dbReference type="ARBA" id="ARBA00022723"/>
    </source>
</evidence>
<dbReference type="Pfam" id="PF10410">
    <property type="entry name" value="DnaB_bind"/>
    <property type="match status" value="1"/>
</dbReference>
<dbReference type="EMBL" id="CP054142">
    <property type="protein sequence ID" value="QTQ13929.1"/>
    <property type="molecule type" value="Genomic_DNA"/>
</dbReference>
<keyword evidence="17" id="KW-1185">Reference proteome</keyword>
<feature type="zinc finger region" description="CHC2-type" evidence="12 14">
    <location>
        <begin position="40"/>
        <end position="64"/>
    </location>
</feature>
<evidence type="ECO:0000256" key="3">
    <source>
        <dbReference type="ARBA" id="ARBA00022679"/>
    </source>
</evidence>
<comment type="similarity">
    <text evidence="12 13">Belongs to the DnaG primase family.</text>
</comment>
<comment type="cofactor">
    <cofactor evidence="12 13 14">
        <name>Zn(2+)</name>
        <dbReference type="ChEBI" id="CHEBI:29105"/>
    </cofactor>
    <text evidence="12 13 14">Binds 1 zinc ion per monomer.</text>
</comment>
<protein>
    <recommendedName>
        <fullName evidence="12 13">DNA primase</fullName>
        <ecNumber evidence="12">2.7.7.101</ecNumber>
    </recommendedName>
</protein>
<dbReference type="SMART" id="SM00400">
    <property type="entry name" value="ZnF_CHCC"/>
    <property type="match status" value="1"/>
</dbReference>
<dbReference type="PROSITE" id="PS50880">
    <property type="entry name" value="TOPRIM"/>
    <property type="match status" value="1"/>
</dbReference>
<accession>A0A975F4L2</accession>
<dbReference type="Gene3D" id="3.90.980.10">
    <property type="entry name" value="DNA primase, catalytic core, N-terminal domain"/>
    <property type="match status" value="1"/>
</dbReference>
<evidence type="ECO:0000313" key="17">
    <source>
        <dbReference type="Proteomes" id="UP000671908"/>
    </source>
</evidence>
<dbReference type="InterPro" id="IPR050219">
    <property type="entry name" value="DnaG_primase"/>
</dbReference>
<dbReference type="GO" id="GO:0006269">
    <property type="term" value="P:DNA replication, synthesis of primer"/>
    <property type="evidence" value="ECO:0007669"/>
    <property type="project" value="UniProtKB-UniRule"/>
</dbReference>
<dbReference type="PANTHER" id="PTHR30313:SF2">
    <property type="entry name" value="DNA PRIMASE"/>
    <property type="match status" value="1"/>
</dbReference>
<dbReference type="RefSeq" id="WP_210120602.1">
    <property type="nucleotide sequence ID" value="NZ_CP054142.1"/>
</dbReference>
<keyword evidence="9" id="KW-0460">Magnesium</keyword>
<evidence type="ECO:0000256" key="12">
    <source>
        <dbReference type="HAMAP-Rule" id="MF_00974"/>
    </source>
</evidence>
<dbReference type="InterPro" id="IPR016136">
    <property type="entry name" value="DNA_helicase_N/primase_C"/>
</dbReference>
<evidence type="ECO:0000256" key="9">
    <source>
        <dbReference type="ARBA" id="ARBA00022842"/>
    </source>
</evidence>
<dbReference type="InterPro" id="IPR037068">
    <property type="entry name" value="DNA_primase_core_N_sf"/>
</dbReference>
<keyword evidence="1 12" id="KW-0240">DNA-directed RNA polymerase</keyword>
<name>A0A975F4L2_9SPIR</name>
<dbReference type="SMART" id="SM00493">
    <property type="entry name" value="TOPRIM"/>
    <property type="match status" value="1"/>
</dbReference>
<keyword evidence="4 12" id="KW-0548">Nucleotidyltransferase</keyword>
<proteinExistence type="inferred from homology"/>
<evidence type="ECO:0000256" key="5">
    <source>
        <dbReference type="ARBA" id="ARBA00022705"/>
    </source>
</evidence>
<dbReference type="KEGG" id="tpav:HRQ91_05370"/>
<dbReference type="SUPFAM" id="SSF57783">
    <property type="entry name" value="Zinc beta-ribbon"/>
    <property type="match status" value="1"/>
</dbReference>
<keyword evidence="11 12" id="KW-0804">Transcription</keyword>
<organism evidence="16 17">
    <name type="scientific">Treponema parvum</name>
    <dbReference type="NCBI Taxonomy" id="138851"/>
    <lineage>
        <taxon>Bacteria</taxon>
        <taxon>Pseudomonadati</taxon>
        <taxon>Spirochaetota</taxon>
        <taxon>Spirochaetia</taxon>
        <taxon>Spirochaetales</taxon>
        <taxon>Treponemataceae</taxon>
        <taxon>Treponema</taxon>
    </lineage>
</organism>
<dbReference type="InterPro" id="IPR006295">
    <property type="entry name" value="DNA_primase_DnaG"/>
</dbReference>
<evidence type="ECO:0000256" key="10">
    <source>
        <dbReference type="ARBA" id="ARBA00023125"/>
    </source>
</evidence>
<evidence type="ECO:0000256" key="8">
    <source>
        <dbReference type="ARBA" id="ARBA00022833"/>
    </source>
</evidence>
<feature type="domain" description="Toprim" evidence="15">
    <location>
        <begin position="258"/>
        <end position="339"/>
    </location>
</feature>